<accession>A0AC34R823</accession>
<name>A0AC34R823_9BILA</name>
<evidence type="ECO:0000313" key="1">
    <source>
        <dbReference type="Proteomes" id="UP000887576"/>
    </source>
</evidence>
<organism evidence="1 2">
    <name type="scientific">Panagrolaimus sp. JU765</name>
    <dbReference type="NCBI Taxonomy" id="591449"/>
    <lineage>
        <taxon>Eukaryota</taxon>
        <taxon>Metazoa</taxon>
        <taxon>Ecdysozoa</taxon>
        <taxon>Nematoda</taxon>
        <taxon>Chromadorea</taxon>
        <taxon>Rhabditida</taxon>
        <taxon>Tylenchina</taxon>
        <taxon>Panagrolaimomorpha</taxon>
        <taxon>Panagrolaimoidea</taxon>
        <taxon>Panagrolaimidae</taxon>
        <taxon>Panagrolaimus</taxon>
    </lineage>
</organism>
<evidence type="ECO:0000313" key="2">
    <source>
        <dbReference type="WBParaSite" id="JU765_v2.g4208.t1"/>
    </source>
</evidence>
<proteinExistence type="predicted"/>
<dbReference type="Proteomes" id="UP000887576">
    <property type="component" value="Unplaced"/>
</dbReference>
<reference evidence="2" key="1">
    <citation type="submission" date="2022-11" db="UniProtKB">
        <authorList>
            <consortium name="WormBaseParasite"/>
        </authorList>
    </citation>
    <scope>IDENTIFICATION</scope>
</reference>
<dbReference type="WBParaSite" id="JU765_v2.g4208.t1">
    <property type="protein sequence ID" value="JU765_v2.g4208.t1"/>
    <property type="gene ID" value="JU765_v2.g4208"/>
</dbReference>
<protein>
    <submittedName>
        <fullName evidence="2">Uncharacterized protein</fullName>
    </submittedName>
</protein>
<sequence>MAPKKNPPEIRRSPLRTSVERIRELQSKSRETKQEWDSISNEIRFRSALKKILASYRKEHSISSLPNWSRERQLERLAYRKSSESNIRRHPANHRRTVFLPARYETEESFARWRH</sequence>